<evidence type="ECO:0000313" key="1">
    <source>
        <dbReference type="EMBL" id="KPM03189.1"/>
    </source>
</evidence>
<organism evidence="1 2">
    <name type="scientific">Sarcoptes scabiei</name>
    <name type="common">Itch mite</name>
    <name type="synonym">Acarus scabiei</name>
    <dbReference type="NCBI Taxonomy" id="52283"/>
    <lineage>
        <taxon>Eukaryota</taxon>
        <taxon>Metazoa</taxon>
        <taxon>Ecdysozoa</taxon>
        <taxon>Arthropoda</taxon>
        <taxon>Chelicerata</taxon>
        <taxon>Arachnida</taxon>
        <taxon>Acari</taxon>
        <taxon>Acariformes</taxon>
        <taxon>Sarcoptiformes</taxon>
        <taxon>Astigmata</taxon>
        <taxon>Psoroptidia</taxon>
        <taxon>Sarcoptoidea</taxon>
        <taxon>Sarcoptidae</taxon>
        <taxon>Sarcoptinae</taxon>
        <taxon>Sarcoptes</taxon>
    </lineage>
</organism>
<name>A0A131ZXG5_SARSC</name>
<dbReference type="VEuPathDB" id="VectorBase:SSCA000924"/>
<proteinExistence type="predicted"/>
<sequence length="99" mass="10585">MVTKQVNNSSRIITTKLMMNPVAGIQIRLLPLLSEILIESGLFNIDVDDDNDDDRESGFIKGNANATSPGATTLIIFSVLISLLSSIETVADDGDGKCC</sequence>
<evidence type="ECO:0000313" key="2">
    <source>
        <dbReference type="Proteomes" id="UP000616769"/>
    </source>
</evidence>
<gene>
    <name evidence="1" type="ORF">QR98_0016190</name>
</gene>
<dbReference type="EMBL" id="JXLN01004395">
    <property type="protein sequence ID" value="KPM03189.1"/>
    <property type="molecule type" value="Genomic_DNA"/>
</dbReference>
<reference evidence="1 2" key="1">
    <citation type="journal article" date="2015" name="Parasit. Vectors">
        <title>Draft genome of the scabies mite.</title>
        <authorList>
            <person name="Rider S.D.Jr."/>
            <person name="Morgan M.S."/>
            <person name="Arlian L.G."/>
        </authorList>
    </citation>
    <scope>NUCLEOTIDE SEQUENCE [LARGE SCALE GENOMIC DNA]</scope>
    <source>
        <strain evidence="1">Arlian Lab</strain>
    </source>
</reference>
<dbReference type="Proteomes" id="UP000616769">
    <property type="component" value="Unassembled WGS sequence"/>
</dbReference>
<accession>A0A131ZXG5</accession>
<dbReference type="AlphaFoldDB" id="A0A131ZXG5"/>
<comment type="caution">
    <text evidence="1">The sequence shown here is derived from an EMBL/GenBank/DDBJ whole genome shotgun (WGS) entry which is preliminary data.</text>
</comment>
<protein>
    <submittedName>
        <fullName evidence="1">Uncharacterized protein</fullName>
    </submittedName>
</protein>